<keyword evidence="2" id="KW-1185">Reference proteome</keyword>
<dbReference type="AlphaFoldDB" id="A0A1W6MTL8"/>
<evidence type="ECO:0000313" key="1">
    <source>
        <dbReference type="EMBL" id="ARN80950.1"/>
    </source>
</evidence>
<dbReference type="EMBL" id="CP019948">
    <property type="protein sequence ID" value="ARN80950.1"/>
    <property type="molecule type" value="Genomic_DNA"/>
</dbReference>
<dbReference type="KEGG" id="mbry:B1812_07545"/>
<proteinExistence type="predicted"/>
<dbReference type="Proteomes" id="UP000193978">
    <property type="component" value="Chromosome"/>
</dbReference>
<dbReference type="STRING" id="655015.B1812_07545"/>
<protein>
    <submittedName>
        <fullName evidence="1">Uncharacterized protein</fullName>
    </submittedName>
</protein>
<reference evidence="1 2" key="1">
    <citation type="submission" date="2017-02" db="EMBL/GenBank/DDBJ databases">
        <authorList>
            <person name="Peterson S.W."/>
        </authorList>
    </citation>
    <scope>NUCLEOTIDE SEQUENCE [LARGE SCALE GENOMIC DNA]</scope>
    <source>
        <strain evidence="1 2">S285</strain>
    </source>
</reference>
<sequence length="71" mass="7889">MASSRFERLEGRSALDFLKTEMRNSRSLFAGAPCGRAGMKSVSLVFWSRSAQEAAGAWRSRMDALIYSIDP</sequence>
<name>A0A1W6MTL8_9HYPH</name>
<accession>A0A1W6MTL8</accession>
<gene>
    <name evidence="1" type="ORF">B1812_07545</name>
</gene>
<organism evidence="1 2">
    <name type="scientific">Methylocystis bryophila</name>
    <dbReference type="NCBI Taxonomy" id="655015"/>
    <lineage>
        <taxon>Bacteria</taxon>
        <taxon>Pseudomonadati</taxon>
        <taxon>Pseudomonadota</taxon>
        <taxon>Alphaproteobacteria</taxon>
        <taxon>Hyphomicrobiales</taxon>
        <taxon>Methylocystaceae</taxon>
        <taxon>Methylocystis</taxon>
    </lineage>
</organism>
<evidence type="ECO:0000313" key="2">
    <source>
        <dbReference type="Proteomes" id="UP000193978"/>
    </source>
</evidence>